<dbReference type="AlphaFoldDB" id="A0A7C1FT32"/>
<dbReference type="Gene3D" id="3.40.50.450">
    <property type="match status" value="1"/>
</dbReference>
<dbReference type="Pfam" id="PF18306">
    <property type="entry name" value="LDcluster4"/>
    <property type="match status" value="1"/>
</dbReference>
<organism evidence="1">
    <name type="scientific">Thermomicrobium roseum</name>
    <dbReference type="NCBI Taxonomy" id="500"/>
    <lineage>
        <taxon>Bacteria</taxon>
        <taxon>Pseudomonadati</taxon>
        <taxon>Thermomicrobiota</taxon>
        <taxon>Thermomicrobia</taxon>
        <taxon>Thermomicrobiales</taxon>
        <taxon>Thermomicrobiaceae</taxon>
        <taxon>Thermomicrobium</taxon>
    </lineage>
</organism>
<dbReference type="SUPFAM" id="SSF102405">
    <property type="entry name" value="MCP/YpsA-like"/>
    <property type="match status" value="1"/>
</dbReference>
<comment type="caution">
    <text evidence="1">The sequence shown here is derived from an EMBL/GenBank/DDBJ whole genome shotgun (WGS) entry which is preliminary data.</text>
</comment>
<name>A0A7C1FT32_THERO</name>
<dbReference type="InterPro" id="IPR052341">
    <property type="entry name" value="LOG_family_nucleotidases"/>
</dbReference>
<protein>
    <submittedName>
        <fullName evidence="1">TIGR00725 family protein</fullName>
    </submittedName>
</protein>
<dbReference type="InterPro" id="IPR005268">
    <property type="entry name" value="CHP00725"/>
</dbReference>
<dbReference type="InterPro" id="IPR041164">
    <property type="entry name" value="LDcluster4"/>
</dbReference>
<dbReference type="PANTHER" id="PTHR43393:SF3">
    <property type="entry name" value="LYSINE DECARBOXYLASE-LIKE PROTEIN"/>
    <property type="match status" value="1"/>
</dbReference>
<gene>
    <name evidence="1" type="ORF">ENP47_08315</name>
</gene>
<dbReference type="GO" id="GO:0005829">
    <property type="term" value="C:cytosol"/>
    <property type="evidence" value="ECO:0007669"/>
    <property type="project" value="TreeGrafter"/>
</dbReference>
<sequence length="161" mass="16536">MLVAVCGPNEATVEESMVAERLGELLARAGVTVVCGGRGGVMAAVCRGAKRGGGATIGILPGTNPREANEWVDYPICTGLGEARNAVVVASGQVVIAIGGGLGTLSEIALALKLGRPVITLHSWPLDPALLARANARIEEATSPDEAARRALELLRMAYPN</sequence>
<reference evidence="1" key="1">
    <citation type="journal article" date="2020" name="mSystems">
        <title>Genome- and Community-Level Interaction Insights into Carbon Utilization and Element Cycling Functions of Hydrothermarchaeota in Hydrothermal Sediment.</title>
        <authorList>
            <person name="Zhou Z."/>
            <person name="Liu Y."/>
            <person name="Xu W."/>
            <person name="Pan J."/>
            <person name="Luo Z.H."/>
            <person name="Li M."/>
        </authorList>
    </citation>
    <scope>NUCLEOTIDE SEQUENCE [LARGE SCALE GENOMIC DNA]</scope>
    <source>
        <strain evidence="1">SpSt-222</strain>
    </source>
</reference>
<proteinExistence type="predicted"/>
<dbReference type="EMBL" id="DSJL01000011">
    <property type="protein sequence ID" value="HEF65584.1"/>
    <property type="molecule type" value="Genomic_DNA"/>
</dbReference>
<accession>A0A7C1FT32</accession>
<dbReference type="PANTHER" id="PTHR43393">
    <property type="entry name" value="CYTOKININ RIBOSIDE 5'-MONOPHOSPHATE PHOSPHORIBOHYDROLASE"/>
    <property type="match status" value="1"/>
</dbReference>
<evidence type="ECO:0000313" key="1">
    <source>
        <dbReference type="EMBL" id="HEF65584.1"/>
    </source>
</evidence>
<dbReference type="NCBIfam" id="TIGR00725">
    <property type="entry name" value="TIGR00725 family protein"/>
    <property type="match status" value="1"/>
</dbReference>